<accession>A0A8J3QD01</accession>
<comment type="caution">
    <text evidence="2">The sequence shown here is derived from an EMBL/GenBank/DDBJ whole genome shotgun (WGS) entry which is preliminary data.</text>
</comment>
<keyword evidence="3" id="KW-1185">Reference proteome</keyword>
<proteinExistence type="predicted"/>
<evidence type="ECO:0000313" key="3">
    <source>
        <dbReference type="Proteomes" id="UP000612899"/>
    </source>
</evidence>
<dbReference type="Proteomes" id="UP000612899">
    <property type="component" value="Unassembled WGS sequence"/>
</dbReference>
<reference evidence="2" key="1">
    <citation type="submission" date="2021-01" db="EMBL/GenBank/DDBJ databases">
        <title>Whole genome shotgun sequence of Rhizocola hellebori NBRC 109834.</title>
        <authorList>
            <person name="Komaki H."/>
            <person name="Tamura T."/>
        </authorList>
    </citation>
    <scope>NUCLEOTIDE SEQUENCE</scope>
    <source>
        <strain evidence="2">NBRC 109834</strain>
    </source>
</reference>
<dbReference type="AlphaFoldDB" id="A0A8J3QD01"/>
<evidence type="ECO:0000313" key="2">
    <source>
        <dbReference type="EMBL" id="GIH07372.1"/>
    </source>
</evidence>
<evidence type="ECO:0000256" key="1">
    <source>
        <dbReference type="SAM" id="MobiDB-lite"/>
    </source>
</evidence>
<organism evidence="2 3">
    <name type="scientific">Rhizocola hellebori</name>
    <dbReference type="NCBI Taxonomy" id="1392758"/>
    <lineage>
        <taxon>Bacteria</taxon>
        <taxon>Bacillati</taxon>
        <taxon>Actinomycetota</taxon>
        <taxon>Actinomycetes</taxon>
        <taxon>Micromonosporales</taxon>
        <taxon>Micromonosporaceae</taxon>
        <taxon>Rhizocola</taxon>
    </lineage>
</organism>
<name>A0A8J3QD01_9ACTN</name>
<sequence>MPRVWLDTETDTERGRAAVTDQPKPTVRIEVVHVVNGTTHNDVLHGSRVSMQMFESCLYVQLTDGFDKDGPLIDVLYRGETAKRRPVFEEDQK</sequence>
<gene>
    <name evidence="2" type="ORF">Rhe02_54390</name>
</gene>
<dbReference type="EMBL" id="BONY01000036">
    <property type="protein sequence ID" value="GIH07372.1"/>
    <property type="molecule type" value="Genomic_DNA"/>
</dbReference>
<protein>
    <submittedName>
        <fullName evidence="2">Uncharacterized protein</fullName>
    </submittedName>
</protein>
<feature type="region of interest" description="Disordered" evidence="1">
    <location>
        <begin position="1"/>
        <end position="21"/>
    </location>
</feature>